<proteinExistence type="inferred from homology"/>
<evidence type="ECO:0000256" key="4">
    <source>
        <dbReference type="ARBA" id="ARBA00022824"/>
    </source>
</evidence>
<sequence>MDEKREADLAAPRRTTAASSGTPTASRCSSMASSSSSNTNAATAIVPWAGGAGDSCYYPGCRKVADCDCEMCLASIDATRDLVRAPEAASARRFSARDRRRRHSLSPRDARRRRGPMTSPSPGRRRCSPRPSPGGRPPARDAAAAAKGFGPKLSPEAVARVGAEAQLAPGGLGNKLRVLERRVGQLVRGDRVANCSSQDSEWRFHQNDQRHVFQWRCTVYKSAAEEVSVWGSPLRTSGLLPSTLSARHLTLLAGEITEWSDRRVLPTARASNGSSWAYRRHSAAAVRLEPETWVLEYQKSVLFEGTRLIPAAAELFASKCSTAARRVWRRLARRRIPGGAQAIPT</sequence>
<feature type="compositionally biased region" description="Basic residues" evidence="7">
    <location>
        <begin position="98"/>
        <end position="115"/>
    </location>
</feature>
<dbReference type="PANTHER" id="PTHR10868:SF1">
    <property type="entry name" value="SIGMA NON-OPIOID INTRACELLULAR RECEPTOR 1"/>
    <property type="match status" value="1"/>
</dbReference>
<keyword evidence="6" id="KW-0472">Membrane</keyword>
<reference evidence="8" key="2">
    <citation type="submission" date="2021-12" db="EMBL/GenBank/DDBJ databases">
        <title>Resequencing data analysis of finger millet.</title>
        <authorList>
            <person name="Hatakeyama M."/>
            <person name="Aluri S."/>
            <person name="Balachadran M.T."/>
            <person name="Sivarajan S.R."/>
            <person name="Poveda L."/>
            <person name="Shimizu-Inatsugi R."/>
            <person name="Schlapbach R."/>
            <person name="Sreeman S.M."/>
            <person name="Shimizu K.K."/>
        </authorList>
    </citation>
    <scope>NUCLEOTIDE SEQUENCE</scope>
</reference>
<feature type="region of interest" description="Disordered" evidence="7">
    <location>
        <begin position="85"/>
        <end position="147"/>
    </location>
</feature>
<gene>
    <name evidence="8" type="primary">ga13451</name>
    <name evidence="8" type="ORF">PR202_ga13451</name>
</gene>
<dbReference type="GO" id="GO:0005789">
    <property type="term" value="C:endoplasmic reticulum membrane"/>
    <property type="evidence" value="ECO:0007669"/>
    <property type="project" value="UniProtKB-SubCell"/>
</dbReference>
<dbReference type="EMBL" id="BQKI01000006">
    <property type="protein sequence ID" value="GJM96596.1"/>
    <property type="molecule type" value="Genomic_DNA"/>
</dbReference>
<keyword evidence="4" id="KW-0256">Endoplasmic reticulum</keyword>
<evidence type="ECO:0000256" key="1">
    <source>
        <dbReference type="ARBA" id="ARBA00004586"/>
    </source>
</evidence>
<comment type="subcellular location">
    <subcellularLocation>
        <location evidence="1">Endoplasmic reticulum membrane</location>
    </subcellularLocation>
</comment>
<evidence type="ECO:0000313" key="9">
    <source>
        <dbReference type="Proteomes" id="UP001054889"/>
    </source>
</evidence>
<dbReference type="Proteomes" id="UP001054889">
    <property type="component" value="Unassembled WGS sequence"/>
</dbReference>
<feature type="compositionally biased region" description="Low complexity" evidence="7">
    <location>
        <begin position="13"/>
        <end position="40"/>
    </location>
</feature>
<accession>A0AAV5CE27</accession>
<dbReference type="PANTHER" id="PTHR10868">
    <property type="entry name" value="SIGMA 1-TYPE OPIOID RECEPTOR-RELATED"/>
    <property type="match status" value="1"/>
</dbReference>
<evidence type="ECO:0000256" key="3">
    <source>
        <dbReference type="ARBA" id="ARBA00022692"/>
    </source>
</evidence>
<evidence type="ECO:0000256" key="2">
    <source>
        <dbReference type="ARBA" id="ARBA00007141"/>
    </source>
</evidence>
<evidence type="ECO:0000256" key="7">
    <source>
        <dbReference type="SAM" id="MobiDB-lite"/>
    </source>
</evidence>
<keyword evidence="9" id="KW-1185">Reference proteome</keyword>
<keyword evidence="3" id="KW-0812">Transmembrane</keyword>
<evidence type="ECO:0000313" key="8">
    <source>
        <dbReference type="EMBL" id="GJM96596.1"/>
    </source>
</evidence>
<comment type="caution">
    <text evidence="8">The sequence shown here is derived from an EMBL/GenBank/DDBJ whole genome shotgun (WGS) entry which is preliminary data.</text>
</comment>
<evidence type="ECO:0000256" key="6">
    <source>
        <dbReference type="ARBA" id="ARBA00023136"/>
    </source>
</evidence>
<dbReference type="AlphaFoldDB" id="A0AAV5CE27"/>
<organism evidence="8 9">
    <name type="scientific">Eleusine coracana subsp. coracana</name>
    <dbReference type="NCBI Taxonomy" id="191504"/>
    <lineage>
        <taxon>Eukaryota</taxon>
        <taxon>Viridiplantae</taxon>
        <taxon>Streptophyta</taxon>
        <taxon>Embryophyta</taxon>
        <taxon>Tracheophyta</taxon>
        <taxon>Spermatophyta</taxon>
        <taxon>Magnoliopsida</taxon>
        <taxon>Liliopsida</taxon>
        <taxon>Poales</taxon>
        <taxon>Poaceae</taxon>
        <taxon>PACMAD clade</taxon>
        <taxon>Chloridoideae</taxon>
        <taxon>Cynodonteae</taxon>
        <taxon>Eleusininae</taxon>
        <taxon>Eleusine</taxon>
    </lineage>
</organism>
<dbReference type="InterPro" id="IPR006716">
    <property type="entry name" value="ERG2_sigma1_rcpt-like"/>
</dbReference>
<reference evidence="8" key="1">
    <citation type="journal article" date="2018" name="DNA Res.">
        <title>Multiple hybrid de novo genome assembly of finger millet, an orphan allotetraploid crop.</title>
        <authorList>
            <person name="Hatakeyama M."/>
            <person name="Aluri S."/>
            <person name="Balachadran M.T."/>
            <person name="Sivarajan S.R."/>
            <person name="Patrignani A."/>
            <person name="Gruter S."/>
            <person name="Poveda L."/>
            <person name="Shimizu-Inatsugi R."/>
            <person name="Baeten J."/>
            <person name="Francoijs K.J."/>
            <person name="Nataraja K.N."/>
            <person name="Reddy Y.A.N."/>
            <person name="Phadnis S."/>
            <person name="Ravikumar R.L."/>
            <person name="Schlapbach R."/>
            <person name="Sreeman S.M."/>
            <person name="Shimizu K.K."/>
        </authorList>
    </citation>
    <scope>NUCLEOTIDE SEQUENCE</scope>
</reference>
<comment type="similarity">
    <text evidence="2">Belongs to the ERG2 family.</text>
</comment>
<evidence type="ECO:0000256" key="5">
    <source>
        <dbReference type="ARBA" id="ARBA00022989"/>
    </source>
</evidence>
<keyword evidence="5" id="KW-1133">Transmembrane helix</keyword>
<protein>
    <submittedName>
        <fullName evidence="8">Uncharacterized protein</fullName>
    </submittedName>
</protein>
<name>A0AAV5CE27_ELECO</name>
<feature type="region of interest" description="Disordered" evidence="7">
    <location>
        <begin position="1"/>
        <end position="40"/>
    </location>
</feature>